<proteinExistence type="predicted"/>
<name>A0A1L9TGR8_9EURO</name>
<organism evidence="1 2">
    <name type="scientific">Aspergillus sydowii CBS 593.65</name>
    <dbReference type="NCBI Taxonomy" id="1036612"/>
    <lineage>
        <taxon>Eukaryota</taxon>
        <taxon>Fungi</taxon>
        <taxon>Dikarya</taxon>
        <taxon>Ascomycota</taxon>
        <taxon>Pezizomycotina</taxon>
        <taxon>Eurotiomycetes</taxon>
        <taxon>Eurotiomycetidae</taxon>
        <taxon>Eurotiales</taxon>
        <taxon>Aspergillaceae</taxon>
        <taxon>Aspergillus</taxon>
        <taxon>Aspergillus subgen. Nidulantes</taxon>
    </lineage>
</organism>
<sequence length="283" mass="31839">MCISGQWKGRYVASQVARIFGSYDIDNVYFGPGALHLVGRPAGETRDLEFVIPDDQLVDAMWALDKEGFSICNDAFCKRRSVDQRATNPSDPETDINDKTRYPSIACAHFHTEDGLYQEYGISTISLLTQSSTLWWLANLNVGRYITVSSDPGLPPYVPGGCTGPWSPEELYPVKILRPSAFTEAVILLAAWGYDSIEGQESRYWQMIRCLMDKGNNDPTNVKKQLAEPFRYFWGNLHAVSNWEPVRLCLRTLWTDEIVMKGALPPRQRAPGLPKAVKRTSPS</sequence>
<dbReference type="OrthoDB" id="4499271at2759"/>
<accession>A0A1L9TGR8</accession>
<evidence type="ECO:0000313" key="1">
    <source>
        <dbReference type="EMBL" id="OJJ58571.1"/>
    </source>
</evidence>
<evidence type="ECO:0000313" key="2">
    <source>
        <dbReference type="Proteomes" id="UP000184356"/>
    </source>
</evidence>
<dbReference type="VEuPathDB" id="FungiDB:ASPSYDRAFT_31232"/>
<gene>
    <name evidence="1" type="ORF">ASPSYDRAFT_31232</name>
</gene>
<dbReference type="EMBL" id="KV878586">
    <property type="protein sequence ID" value="OJJ58571.1"/>
    <property type="molecule type" value="Genomic_DNA"/>
</dbReference>
<protein>
    <submittedName>
        <fullName evidence="1">Uncharacterized protein</fullName>
    </submittedName>
</protein>
<keyword evidence="2" id="KW-1185">Reference proteome</keyword>
<dbReference type="GeneID" id="63760924"/>
<dbReference type="RefSeq" id="XP_040702377.1">
    <property type="nucleotide sequence ID" value="XM_040844851.1"/>
</dbReference>
<reference evidence="2" key="1">
    <citation type="journal article" date="2017" name="Genome Biol.">
        <title>Comparative genomics reveals high biological diversity and specific adaptations in the industrially and medically important fungal genus Aspergillus.</title>
        <authorList>
            <person name="de Vries R.P."/>
            <person name="Riley R."/>
            <person name="Wiebenga A."/>
            <person name="Aguilar-Osorio G."/>
            <person name="Amillis S."/>
            <person name="Uchima C.A."/>
            <person name="Anderluh G."/>
            <person name="Asadollahi M."/>
            <person name="Askin M."/>
            <person name="Barry K."/>
            <person name="Battaglia E."/>
            <person name="Bayram O."/>
            <person name="Benocci T."/>
            <person name="Braus-Stromeyer S.A."/>
            <person name="Caldana C."/>
            <person name="Canovas D."/>
            <person name="Cerqueira G.C."/>
            <person name="Chen F."/>
            <person name="Chen W."/>
            <person name="Choi C."/>
            <person name="Clum A."/>
            <person name="Dos Santos R.A."/>
            <person name="Damasio A.R."/>
            <person name="Diallinas G."/>
            <person name="Emri T."/>
            <person name="Fekete E."/>
            <person name="Flipphi M."/>
            <person name="Freyberg S."/>
            <person name="Gallo A."/>
            <person name="Gournas C."/>
            <person name="Habgood R."/>
            <person name="Hainaut M."/>
            <person name="Harispe M.L."/>
            <person name="Henrissat B."/>
            <person name="Hilden K.S."/>
            <person name="Hope R."/>
            <person name="Hossain A."/>
            <person name="Karabika E."/>
            <person name="Karaffa L."/>
            <person name="Karanyi Z."/>
            <person name="Krasevec N."/>
            <person name="Kuo A."/>
            <person name="Kusch H."/>
            <person name="LaButti K."/>
            <person name="Lagendijk E.L."/>
            <person name="Lapidus A."/>
            <person name="Levasseur A."/>
            <person name="Lindquist E."/>
            <person name="Lipzen A."/>
            <person name="Logrieco A.F."/>
            <person name="MacCabe A."/>
            <person name="Maekelae M.R."/>
            <person name="Malavazi I."/>
            <person name="Melin P."/>
            <person name="Meyer V."/>
            <person name="Mielnichuk N."/>
            <person name="Miskei M."/>
            <person name="Molnar A.P."/>
            <person name="Mule G."/>
            <person name="Ngan C.Y."/>
            <person name="Orejas M."/>
            <person name="Orosz E."/>
            <person name="Ouedraogo J.P."/>
            <person name="Overkamp K.M."/>
            <person name="Park H.-S."/>
            <person name="Perrone G."/>
            <person name="Piumi F."/>
            <person name="Punt P.J."/>
            <person name="Ram A.F."/>
            <person name="Ramon A."/>
            <person name="Rauscher S."/>
            <person name="Record E."/>
            <person name="Riano-Pachon D.M."/>
            <person name="Robert V."/>
            <person name="Roehrig J."/>
            <person name="Ruller R."/>
            <person name="Salamov A."/>
            <person name="Salih N.S."/>
            <person name="Samson R.A."/>
            <person name="Sandor E."/>
            <person name="Sanguinetti M."/>
            <person name="Schuetze T."/>
            <person name="Sepcic K."/>
            <person name="Shelest E."/>
            <person name="Sherlock G."/>
            <person name="Sophianopoulou V."/>
            <person name="Squina F.M."/>
            <person name="Sun H."/>
            <person name="Susca A."/>
            <person name="Todd R.B."/>
            <person name="Tsang A."/>
            <person name="Unkles S.E."/>
            <person name="van de Wiele N."/>
            <person name="van Rossen-Uffink D."/>
            <person name="Oliveira J.V."/>
            <person name="Vesth T.C."/>
            <person name="Visser J."/>
            <person name="Yu J.-H."/>
            <person name="Zhou M."/>
            <person name="Andersen M.R."/>
            <person name="Archer D.B."/>
            <person name="Baker S.E."/>
            <person name="Benoit I."/>
            <person name="Brakhage A.A."/>
            <person name="Braus G.H."/>
            <person name="Fischer R."/>
            <person name="Frisvad J.C."/>
            <person name="Goldman G.H."/>
            <person name="Houbraken J."/>
            <person name="Oakley B."/>
            <person name="Pocsi I."/>
            <person name="Scazzocchio C."/>
            <person name="Seiboth B."/>
            <person name="vanKuyk P.A."/>
            <person name="Wortman J."/>
            <person name="Dyer P.S."/>
            <person name="Grigoriev I.V."/>
        </authorList>
    </citation>
    <scope>NUCLEOTIDE SEQUENCE [LARGE SCALE GENOMIC DNA]</scope>
    <source>
        <strain evidence="2">CBS 593.65</strain>
    </source>
</reference>
<dbReference type="Proteomes" id="UP000184356">
    <property type="component" value="Unassembled WGS sequence"/>
</dbReference>
<dbReference type="AlphaFoldDB" id="A0A1L9TGR8"/>